<accession>A0A840P3D5</accession>
<feature type="domain" description="DUF397" evidence="2">
    <location>
        <begin position="11"/>
        <end position="65"/>
    </location>
</feature>
<dbReference type="RefSeq" id="WP_185050832.1">
    <property type="nucleotide sequence ID" value="NZ_BAABIX010000058.1"/>
</dbReference>
<organism evidence="3 4">
    <name type="scientific">Thermocatellispora tengchongensis</name>
    <dbReference type="NCBI Taxonomy" id="1073253"/>
    <lineage>
        <taxon>Bacteria</taxon>
        <taxon>Bacillati</taxon>
        <taxon>Actinomycetota</taxon>
        <taxon>Actinomycetes</taxon>
        <taxon>Streptosporangiales</taxon>
        <taxon>Streptosporangiaceae</taxon>
        <taxon>Thermocatellispora</taxon>
    </lineage>
</organism>
<dbReference type="Proteomes" id="UP000578449">
    <property type="component" value="Unassembled WGS sequence"/>
</dbReference>
<evidence type="ECO:0000313" key="3">
    <source>
        <dbReference type="EMBL" id="MBB5133882.1"/>
    </source>
</evidence>
<reference evidence="3 4" key="1">
    <citation type="submission" date="2020-08" db="EMBL/GenBank/DDBJ databases">
        <title>Genomic Encyclopedia of Type Strains, Phase IV (KMG-IV): sequencing the most valuable type-strain genomes for metagenomic binning, comparative biology and taxonomic classification.</title>
        <authorList>
            <person name="Goeker M."/>
        </authorList>
    </citation>
    <scope>NUCLEOTIDE SEQUENCE [LARGE SCALE GENOMIC DNA]</scope>
    <source>
        <strain evidence="3 4">DSM 45615</strain>
    </source>
</reference>
<protein>
    <recommendedName>
        <fullName evidence="2">DUF397 domain-containing protein</fullName>
    </recommendedName>
</protein>
<evidence type="ECO:0000256" key="1">
    <source>
        <dbReference type="SAM" id="MobiDB-lite"/>
    </source>
</evidence>
<dbReference type="EMBL" id="JACHGN010000007">
    <property type="protein sequence ID" value="MBB5133882.1"/>
    <property type="molecule type" value="Genomic_DNA"/>
</dbReference>
<comment type="caution">
    <text evidence="3">The sequence shown here is derived from an EMBL/GenBank/DDBJ whole genome shotgun (WGS) entry which is preliminary data.</text>
</comment>
<keyword evidence="4" id="KW-1185">Reference proteome</keyword>
<gene>
    <name evidence="3" type="ORF">HNP84_003608</name>
</gene>
<dbReference type="InterPro" id="IPR007278">
    <property type="entry name" value="DUF397"/>
</dbReference>
<name>A0A840P3D5_9ACTN</name>
<dbReference type="AlphaFoldDB" id="A0A840P3D5"/>
<proteinExistence type="predicted"/>
<feature type="region of interest" description="Disordered" evidence="1">
    <location>
        <begin position="1"/>
        <end position="23"/>
    </location>
</feature>
<sequence>MDREPGDLTLAKWKKSSRSGESGGNCVEIADNIPGIIAMRDSKNPNGPILRFTISEWHAFLNGVKNGEFDIELRVS</sequence>
<dbReference type="Pfam" id="PF04149">
    <property type="entry name" value="DUF397"/>
    <property type="match status" value="1"/>
</dbReference>
<evidence type="ECO:0000259" key="2">
    <source>
        <dbReference type="Pfam" id="PF04149"/>
    </source>
</evidence>
<evidence type="ECO:0000313" key="4">
    <source>
        <dbReference type="Proteomes" id="UP000578449"/>
    </source>
</evidence>